<name>A0AC35GQT3_9BILA</name>
<dbReference type="WBParaSite" id="PS1159_v2.g7676.t1">
    <property type="protein sequence ID" value="PS1159_v2.g7676.t1"/>
    <property type="gene ID" value="PS1159_v2.g7676"/>
</dbReference>
<reference evidence="2" key="1">
    <citation type="submission" date="2022-11" db="UniProtKB">
        <authorList>
            <consortium name="WormBaseParasite"/>
        </authorList>
    </citation>
    <scope>IDENTIFICATION</scope>
</reference>
<proteinExistence type="predicted"/>
<organism evidence="1 2">
    <name type="scientific">Panagrolaimus sp. PS1159</name>
    <dbReference type="NCBI Taxonomy" id="55785"/>
    <lineage>
        <taxon>Eukaryota</taxon>
        <taxon>Metazoa</taxon>
        <taxon>Ecdysozoa</taxon>
        <taxon>Nematoda</taxon>
        <taxon>Chromadorea</taxon>
        <taxon>Rhabditida</taxon>
        <taxon>Tylenchina</taxon>
        <taxon>Panagrolaimomorpha</taxon>
        <taxon>Panagrolaimoidea</taxon>
        <taxon>Panagrolaimidae</taxon>
        <taxon>Panagrolaimus</taxon>
    </lineage>
</organism>
<evidence type="ECO:0000313" key="2">
    <source>
        <dbReference type="WBParaSite" id="PS1159_v2.g7676.t1"/>
    </source>
</evidence>
<dbReference type="Proteomes" id="UP000887580">
    <property type="component" value="Unplaced"/>
</dbReference>
<protein>
    <submittedName>
        <fullName evidence="2">Uncharacterized protein</fullName>
    </submittedName>
</protein>
<sequence>MTTKNQQSLVANKRAFIETVSDVQYNNLNLNQNHKSLNDDVLLLKSFSNYNKINNVPNVYPSQVNKWDKFQPLKLYDSSEVNQKQFNKYKSGSNIKNSTLSLHISAYENSIEAATDFNDKCGKGWKNVNNLFVSNIIQKPFEFPRQQEPNAMEPEFMQFKASQRLKGGTKKFVMEKKDVSEKDAKRLKEAVGQLSKLVSNS</sequence>
<accession>A0AC35GQT3</accession>
<evidence type="ECO:0000313" key="1">
    <source>
        <dbReference type="Proteomes" id="UP000887580"/>
    </source>
</evidence>